<proteinExistence type="predicted"/>
<gene>
    <name evidence="2" type="ORF">FSARC_9163</name>
</gene>
<name>A0A8H4TRG0_9HYPO</name>
<comment type="caution">
    <text evidence="2">The sequence shown here is derived from an EMBL/GenBank/DDBJ whole genome shotgun (WGS) entry which is preliminary data.</text>
</comment>
<feature type="compositionally biased region" description="Basic and acidic residues" evidence="1">
    <location>
        <begin position="60"/>
        <end position="71"/>
    </location>
</feature>
<protein>
    <submittedName>
        <fullName evidence="2">Uncharacterized protein</fullName>
    </submittedName>
</protein>
<dbReference type="Proteomes" id="UP000622797">
    <property type="component" value="Unassembled WGS sequence"/>
</dbReference>
<dbReference type="EMBL" id="JABEXW010000524">
    <property type="protein sequence ID" value="KAF4962788.1"/>
    <property type="molecule type" value="Genomic_DNA"/>
</dbReference>
<evidence type="ECO:0000313" key="2">
    <source>
        <dbReference type="EMBL" id="KAF4962788.1"/>
    </source>
</evidence>
<evidence type="ECO:0000256" key="1">
    <source>
        <dbReference type="SAM" id="MobiDB-lite"/>
    </source>
</evidence>
<keyword evidence="3" id="KW-1185">Reference proteome</keyword>
<feature type="region of interest" description="Disordered" evidence="1">
    <location>
        <begin position="60"/>
        <end position="97"/>
    </location>
</feature>
<reference evidence="2" key="1">
    <citation type="journal article" date="2020" name="BMC Genomics">
        <title>Correction to: Identification and distribution of gene clusters required for synthesis of sphingolipid metabolism inhibitors in diverse species of the filamentous fungus Fusarium.</title>
        <authorList>
            <person name="Kim H.S."/>
            <person name="Lohmar J.M."/>
            <person name="Busman M."/>
            <person name="Brown D.W."/>
            <person name="Naumann T.A."/>
            <person name="Divon H.H."/>
            <person name="Lysoe E."/>
            <person name="Uhlig S."/>
            <person name="Proctor R.H."/>
        </authorList>
    </citation>
    <scope>NUCLEOTIDE SEQUENCE</scope>
    <source>
        <strain evidence="2">NRRL 20472</strain>
    </source>
</reference>
<organism evidence="2 3">
    <name type="scientific">Fusarium sarcochroum</name>
    <dbReference type="NCBI Taxonomy" id="1208366"/>
    <lineage>
        <taxon>Eukaryota</taxon>
        <taxon>Fungi</taxon>
        <taxon>Dikarya</taxon>
        <taxon>Ascomycota</taxon>
        <taxon>Pezizomycotina</taxon>
        <taxon>Sordariomycetes</taxon>
        <taxon>Hypocreomycetidae</taxon>
        <taxon>Hypocreales</taxon>
        <taxon>Nectriaceae</taxon>
        <taxon>Fusarium</taxon>
        <taxon>Fusarium lateritium species complex</taxon>
    </lineage>
</organism>
<accession>A0A8H4TRG0</accession>
<evidence type="ECO:0000313" key="3">
    <source>
        <dbReference type="Proteomes" id="UP000622797"/>
    </source>
</evidence>
<sequence length="158" mass="17763">MKDPKIKDSSLLYIGAGPGLSSWPSPIRLVSAFAHRIEDLVTINRGLQQLDAPDEADRFLHGPEFRPEGSEWVRLSSPRPLQGPSEPDGGSLGFAMPQAPYISQSTRPRALLFHGYLCRHPHILLQQGWHRVYYYGLLQRLSKKIRKTTVAPLSPTKK</sequence>
<reference evidence="2" key="2">
    <citation type="submission" date="2020-05" db="EMBL/GenBank/DDBJ databases">
        <authorList>
            <person name="Kim H.-S."/>
            <person name="Proctor R.H."/>
            <person name="Brown D.W."/>
        </authorList>
    </citation>
    <scope>NUCLEOTIDE SEQUENCE</scope>
    <source>
        <strain evidence="2">NRRL 20472</strain>
    </source>
</reference>
<dbReference type="AlphaFoldDB" id="A0A8H4TRG0"/>